<protein>
    <recommendedName>
        <fullName evidence="10">Outer membrane starch-binding protein</fullName>
    </recommendedName>
</protein>
<proteinExistence type="inferred from homology"/>
<keyword evidence="5" id="KW-0998">Cell outer membrane</keyword>
<reference evidence="8 9" key="1">
    <citation type="submission" date="2020-08" db="EMBL/GenBank/DDBJ databases">
        <title>Genomic Encyclopedia of Type Strains, Phase IV (KMG-V): Genome sequencing to study the core and pangenomes of soil and plant-associated prokaryotes.</title>
        <authorList>
            <person name="Whitman W."/>
        </authorList>
    </citation>
    <scope>NUCLEOTIDE SEQUENCE [LARGE SCALE GENOMIC DNA]</scope>
    <source>
        <strain evidence="8 9">S3M1</strain>
    </source>
</reference>
<evidence type="ECO:0000256" key="4">
    <source>
        <dbReference type="ARBA" id="ARBA00023136"/>
    </source>
</evidence>
<dbReference type="InterPro" id="IPR033985">
    <property type="entry name" value="SusD-like_N"/>
</dbReference>
<name>A0A7W8ZNY3_9SPHI</name>
<keyword evidence="3" id="KW-0732">Signal</keyword>
<organism evidence="8 9">
    <name type="scientific">Pedobacter cryoconitis</name>
    <dbReference type="NCBI Taxonomy" id="188932"/>
    <lineage>
        <taxon>Bacteria</taxon>
        <taxon>Pseudomonadati</taxon>
        <taxon>Bacteroidota</taxon>
        <taxon>Sphingobacteriia</taxon>
        <taxon>Sphingobacteriales</taxon>
        <taxon>Sphingobacteriaceae</taxon>
        <taxon>Pedobacter</taxon>
    </lineage>
</organism>
<gene>
    <name evidence="8" type="ORF">HDE68_003175</name>
</gene>
<evidence type="ECO:0000259" key="6">
    <source>
        <dbReference type="Pfam" id="PF07980"/>
    </source>
</evidence>
<dbReference type="GO" id="GO:0009279">
    <property type="term" value="C:cell outer membrane"/>
    <property type="evidence" value="ECO:0007669"/>
    <property type="project" value="UniProtKB-SubCell"/>
</dbReference>
<dbReference type="RefSeq" id="WP_183883129.1">
    <property type="nucleotide sequence ID" value="NZ_JACHCE010000004.1"/>
</dbReference>
<dbReference type="PROSITE" id="PS51257">
    <property type="entry name" value="PROKAR_LIPOPROTEIN"/>
    <property type="match status" value="1"/>
</dbReference>
<feature type="domain" description="SusD-like N-terminal" evidence="7">
    <location>
        <begin position="49"/>
        <end position="219"/>
    </location>
</feature>
<dbReference type="AlphaFoldDB" id="A0A7W8ZNY3"/>
<dbReference type="Pfam" id="PF07980">
    <property type="entry name" value="SusD_RagB"/>
    <property type="match status" value="1"/>
</dbReference>
<comment type="caution">
    <text evidence="8">The sequence shown here is derived from an EMBL/GenBank/DDBJ whole genome shotgun (WGS) entry which is preliminary data.</text>
</comment>
<comment type="similarity">
    <text evidence="2">Belongs to the SusD family.</text>
</comment>
<dbReference type="InterPro" id="IPR011990">
    <property type="entry name" value="TPR-like_helical_dom_sf"/>
</dbReference>
<accession>A0A7W8ZNY3</accession>
<evidence type="ECO:0000259" key="7">
    <source>
        <dbReference type="Pfam" id="PF14322"/>
    </source>
</evidence>
<keyword evidence="4" id="KW-0472">Membrane</keyword>
<dbReference type="CDD" id="cd08977">
    <property type="entry name" value="SusD"/>
    <property type="match status" value="1"/>
</dbReference>
<evidence type="ECO:0008006" key="10">
    <source>
        <dbReference type="Google" id="ProtNLM"/>
    </source>
</evidence>
<evidence type="ECO:0000256" key="1">
    <source>
        <dbReference type="ARBA" id="ARBA00004442"/>
    </source>
</evidence>
<sequence>MRNIKMALMLFLPIILVYGCKKLIMVESPKNQLTTDKVFADSTSASAALSSIYTNFEKQFDPNYSTYVSLYTDDIGYIGTDIANKEYYAGRLNATNTTNENTWALLYNIIYQCNDVITQLQNNNALSKTLIIQLRSEAKFLRAFAFYYLVNLYGDVPLLLQTDVAVTAKAPRAAQSLVYSQMINDLLDAKNGLSPSYIGSGKVRANQLAVSALLARIYLYQKNWILAEKEAGLVIESNQFTPLQAPANVFNANSKEAILQLWNQNGFISNSGNIPSPSATGIPQYIITPELYNAFETGDLRRTSWIGTKNVITGGAGKSYYYGAKYKNKTANTSSPEYLTVLRVAEQFLIRAEARAMAGNIHGAVEDINIIRQRAALGPLPTSLSTDACLMAIIKERRVELFTENGHRFFDLKRNDLLNTVMGNYKSGWQNGVSSLFPIPKSEITNNRNLIQNPGY</sequence>
<dbReference type="Gene3D" id="1.25.40.390">
    <property type="match status" value="1"/>
</dbReference>
<evidence type="ECO:0000256" key="2">
    <source>
        <dbReference type="ARBA" id="ARBA00006275"/>
    </source>
</evidence>
<dbReference type="InterPro" id="IPR012944">
    <property type="entry name" value="SusD_RagB_dom"/>
</dbReference>
<evidence type="ECO:0000313" key="9">
    <source>
        <dbReference type="Proteomes" id="UP000537204"/>
    </source>
</evidence>
<feature type="domain" description="RagB/SusD" evidence="6">
    <location>
        <begin position="292"/>
        <end position="456"/>
    </location>
</feature>
<evidence type="ECO:0000256" key="3">
    <source>
        <dbReference type="ARBA" id="ARBA00022729"/>
    </source>
</evidence>
<evidence type="ECO:0000313" key="8">
    <source>
        <dbReference type="EMBL" id="MBB5637262.1"/>
    </source>
</evidence>
<dbReference type="EMBL" id="JACHCE010000004">
    <property type="protein sequence ID" value="MBB5637262.1"/>
    <property type="molecule type" value="Genomic_DNA"/>
</dbReference>
<dbReference type="SUPFAM" id="SSF48452">
    <property type="entry name" value="TPR-like"/>
    <property type="match status" value="1"/>
</dbReference>
<evidence type="ECO:0000256" key="5">
    <source>
        <dbReference type="ARBA" id="ARBA00023237"/>
    </source>
</evidence>
<dbReference type="Pfam" id="PF14322">
    <property type="entry name" value="SusD-like_3"/>
    <property type="match status" value="1"/>
</dbReference>
<comment type="subcellular location">
    <subcellularLocation>
        <location evidence="1">Cell outer membrane</location>
    </subcellularLocation>
</comment>
<dbReference type="Proteomes" id="UP000537204">
    <property type="component" value="Unassembled WGS sequence"/>
</dbReference>